<sequence length="329" mass="35341">MTSELAGATRSIDEYVGILAVDVRHFSQHNDAGQELIVDRLPEILQQVADRTGLDALWGQHRFKAFRGDGYVVGFDRHLICLVVDRFFDALQGELRRRSGEFRAAGVEFRVRTSLHLGPVTSFDALLMDSPPGRVLIETNRMVDAGAVRALLDNSDPDVTFVASVLSSSVMEDVIVAGATTRRPSEFVEAPLGVAAKEYSGRGYLRVPAPSGDLLRYGLLHGQPEVPVEDAPEAARVETVGDQIVNHVGESAHDVVQARDIGGGTHHDVARDKTKSIEVVGHGNVTAGNNVHQTSGDQVFSGTFNTESDANFGPSSGRRIGGGSGPEPR</sequence>
<reference evidence="3" key="1">
    <citation type="journal article" date="2019" name="Int. J. Syst. Evol. Microbiol.">
        <title>The Global Catalogue of Microorganisms (GCM) 10K type strain sequencing project: providing services to taxonomists for standard genome sequencing and annotation.</title>
        <authorList>
            <consortium name="The Broad Institute Genomics Platform"/>
            <consortium name="The Broad Institute Genome Sequencing Center for Infectious Disease"/>
            <person name="Wu L."/>
            <person name="Ma J."/>
        </authorList>
    </citation>
    <scope>NUCLEOTIDE SEQUENCE [LARGE SCALE GENOMIC DNA]</scope>
    <source>
        <strain evidence="3">CCUG 59778</strain>
    </source>
</reference>
<keyword evidence="3" id="KW-1185">Reference proteome</keyword>
<feature type="compositionally biased region" description="Gly residues" evidence="1">
    <location>
        <begin position="319"/>
        <end position="329"/>
    </location>
</feature>
<evidence type="ECO:0000256" key="1">
    <source>
        <dbReference type="SAM" id="MobiDB-lite"/>
    </source>
</evidence>
<feature type="region of interest" description="Disordered" evidence="1">
    <location>
        <begin position="305"/>
        <end position="329"/>
    </location>
</feature>
<protein>
    <recommendedName>
        <fullName evidence="4">Class 3 adenylate cyclase</fullName>
    </recommendedName>
</protein>
<dbReference type="EMBL" id="JBHSKF010000013">
    <property type="protein sequence ID" value="MFC5289841.1"/>
    <property type="molecule type" value="Genomic_DNA"/>
</dbReference>
<name>A0ABW0ESV1_9PSEU</name>
<comment type="caution">
    <text evidence="2">The sequence shown here is derived from an EMBL/GenBank/DDBJ whole genome shotgun (WGS) entry which is preliminary data.</text>
</comment>
<dbReference type="Proteomes" id="UP001596157">
    <property type="component" value="Unassembled WGS sequence"/>
</dbReference>
<accession>A0ABW0ESV1</accession>
<organism evidence="2 3">
    <name type="scientific">Actinokineospora guangxiensis</name>
    <dbReference type="NCBI Taxonomy" id="1490288"/>
    <lineage>
        <taxon>Bacteria</taxon>
        <taxon>Bacillati</taxon>
        <taxon>Actinomycetota</taxon>
        <taxon>Actinomycetes</taxon>
        <taxon>Pseudonocardiales</taxon>
        <taxon>Pseudonocardiaceae</taxon>
        <taxon>Actinokineospora</taxon>
    </lineage>
</organism>
<dbReference type="RefSeq" id="WP_378249706.1">
    <property type="nucleotide sequence ID" value="NZ_JBHSKF010000013.1"/>
</dbReference>
<evidence type="ECO:0000313" key="3">
    <source>
        <dbReference type="Proteomes" id="UP001596157"/>
    </source>
</evidence>
<evidence type="ECO:0008006" key="4">
    <source>
        <dbReference type="Google" id="ProtNLM"/>
    </source>
</evidence>
<gene>
    <name evidence="2" type="ORF">ACFPM7_22535</name>
</gene>
<evidence type="ECO:0000313" key="2">
    <source>
        <dbReference type="EMBL" id="MFC5289841.1"/>
    </source>
</evidence>
<proteinExistence type="predicted"/>